<dbReference type="NCBIfam" id="TIGR00330">
    <property type="entry name" value="glpX"/>
    <property type="match status" value="1"/>
</dbReference>
<dbReference type="GO" id="GO:0042132">
    <property type="term" value="F:fructose 1,6-bisphosphate 1-phosphatase activity"/>
    <property type="evidence" value="ECO:0007669"/>
    <property type="project" value="UniProtKB-EC"/>
</dbReference>
<keyword evidence="11" id="KW-1185">Reference proteome</keyword>
<dbReference type="GO" id="GO:0030388">
    <property type="term" value="P:fructose 1,6-bisphosphate metabolic process"/>
    <property type="evidence" value="ECO:0007669"/>
    <property type="project" value="TreeGrafter"/>
</dbReference>
<evidence type="ECO:0000313" key="10">
    <source>
        <dbReference type="EMBL" id="EDY19370.1"/>
    </source>
</evidence>
<dbReference type="eggNOG" id="COG1494">
    <property type="taxonomic scope" value="Bacteria"/>
</dbReference>
<evidence type="ECO:0000256" key="1">
    <source>
        <dbReference type="ARBA" id="ARBA00001273"/>
    </source>
</evidence>
<dbReference type="GO" id="GO:0046872">
    <property type="term" value="F:metal ion binding"/>
    <property type="evidence" value="ECO:0007669"/>
    <property type="project" value="UniProtKB-KW"/>
</dbReference>
<dbReference type="PANTHER" id="PTHR30447:SF0">
    <property type="entry name" value="FRUCTOSE-1,6-BISPHOSPHATASE 1 CLASS 2-RELATED"/>
    <property type="match status" value="1"/>
</dbReference>
<keyword evidence="3 8" id="KW-0479">Metal-binding</keyword>
<feature type="binding site" evidence="9">
    <location>
        <begin position="98"/>
        <end position="100"/>
    </location>
    <ligand>
        <name>substrate</name>
    </ligand>
</feature>
<proteinExistence type="inferred from homology"/>
<dbReference type="RefSeq" id="WP_006980380.1">
    <property type="nucleotide sequence ID" value="NZ_ABVL01000008.1"/>
</dbReference>
<dbReference type="FunCoup" id="B4D2D0">
    <property type="interactions" value="129"/>
</dbReference>
<dbReference type="PANTHER" id="PTHR30447">
    <property type="entry name" value="FRUCTOSE-1,6-BISPHOSPHATASE CLASS 2"/>
    <property type="match status" value="1"/>
</dbReference>
<dbReference type="Gene3D" id="3.40.190.90">
    <property type="match status" value="1"/>
</dbReference>
<evidence type="ECO:0000256" key="5">
    <source>
        <dbReference type="ARBA" id="ARBA00023211"/>
    </source>
</evidence>
<protein>
    <recommendedName>
        <fullName evidence="7">Fructose-1,6-bisphosphatase</fullName>
    </recommendedName>
</protein>
<feature type="binding site" evidence="9">
    <location>
        <position position="134"/>
    </location>
    <ligand>
        <name>substrate</name>
    </ligand>
</feature>
<sequence>MSSLSLSDPERTIEFEFVRATENAALNVIHWLGRGEKEAADAAACDAIYGVFDLVDIAGEVVIGEGIKDNAPGIFLGEQLGTWRVGSPRFDIALDPVDGTSNTANGLPNAISVMAASERTQGEGHAMKNLPTFYSTKMAYGPEVVKAIAGGMEPLQIDDPMDITLKRIAKALGKRVPELVVMTLNRPRHADVIKQVRQCGAALRLITDGDITAAVSPSLVDSGVDLYWGIGGSPEGILTAAALKALGGEMLLRMWPRDAEERASVLKEMSEEDLTRVYTVDDLVNGKSAIFCATGISDSSLLPGVRLIGKKAITNSILMRARSRTVRYIRAVHDLENKTIHLRSVQREANI</sequence>
<keyword evidence="5 8" id="KW-0464">Manganese</keyword>
<evidence type="ECO:0000256" key="7">
    <source>
        <dbReference type="PIRNR" id="PIRNR004532"/>
    </source>
</evidence>
<comment type="caution">
    <text evidence="10">The sequence shown here is derived from an EMBL/GenBank/DDBJ whole genome shotgun (WGS) entry which is preliminary data.</text>
</comment>
<comment type="cofactor">
    <cofactor evidence="8">
        <name>Mn(2+)</name>
        <dbReference type="ChEBI" id="CHEBI:29035"/>
    </cofactor>
</comment>
<dbReference type="Pfam" id="PF03320">
    <property type="entry name" value="FBPase_glpX"/>
    <property type="match status" value="1"/>
</dbReference>
<feature type="binding site" evidence="8">
    <location>
        <position position="98"/>
    </location>
    <ligand>
        <name>Mn(2+)</name>
        <dbReference type="ChEBI" id="CHEBI:29035"/>
        <label>2</label>
    </ligand>
</feature>
<reference evidence="10 11" key="1">
    <citation type="journal article" date="2011" name="J. Bacteriol.">
        <title>Genome sequence of Chthoniobacter flavus Ellin428, an aerobic heterotrophic soil bacterium.</title>
        <authorList>
            <person name="Kant R."/>
            <person name="van Passel M.W."/>
            <person name="Palva A."/>
            <person name="Lucas S."/>
            <person name="Lapidus A."/>
            <person name="Glavina Del Rio T."/>
            <person name="Dalin E."/>
            <person name="Tice H."/>
            <person name="Bruce D."/>
            <person name="Goodwin L."/>
            <person name="Pitluck S."/>
            <person name="Larimer F.W."/>
            <person name="Land M.L."/>
            <person name="Hauser L."/>
            <person name="Sangwan P."/>
            <person name="de Vos W.M."/>
            <person name="Janssen P.H."/>
            <person name="Smidt H."/>
        </authorList>
    </citation>
    <scope>NUCLEOTIDE SEQUENCE [LARGE SCALE GENOMIC DNA]</scope>
    <source>
        <strain evidence="10 11">Ellin428</strain>
    </source>
</reference>
<evidence type="ECO:0000313" key="11">
    <source>
        <dbReference type="Proteomes" id="UP000005824"/>
    </source>
</evidence>
<evidence type="ECO:0000256" key="3">
    <source>
        <dbReference type="ARBA" id="ARBA00022723"/>
    </source>
</evidence>
<feature type="binding site" evidence="8">
    <location>
        <position position="235"/>
    </location>
    <ligand>
        <name>Mn(2+)</name>
        <dbReference type="ChEBI" id="CHEBI:29035"/>
        <label>2</label>
    </ligand>
</feature>
<feature type="binding site" evidence="8">
    <location>
        <position position="65"/>
    </location>
    <ligand>
        <name>Mn(2+)</name>
        <dbReference type="ChEBI" id="CHEBI:29035"/>
        <label>1</label>
    </ligand>
</feature>
<keyword evidence="6 7" id="KW-0119">Carbohydrate metabolism</keyword>
<dbReference type="Proteomes" id="UP000005824">
    <property type="component" value="Unassembled WGS sequence"/>
</dbReference>
<feature type="binding site" evidence="9">
    <location>
        <begin position="186"/>
        <end position="188"/>
    </location>
    <ligand>
        <name>substrate</name>
    </ligand>
</feature>
<evidence type="ECO:0000256" key="4">
    <source>
        <dbReference type="ARBA" id="ARBA00022801"/>
    </source>
</evidence>
<dbReference type="GO" id="GO:0006094">
    <property type="term" value="P:gluconeogenesis"/>
    <property type="evidence" value="ECO:0007669"/>
    <property type="project" value="InterPro"/>
</dbReference>
<dbReference type="GO" id="GO:0006071">
    <property type="term" value="P:glycerol metabolic process"/>
    <property type="evidence" value="ECO:0007669"/>
    <property type="project" value="InterPro"/>
</dbReference>
<dbReference type="PIRSF" id="PIRSF004532">
    <property type="entry name" value="GlpX"/>
    <property type="match status" value="1"/>
</dbReference>
<name>B4D2D0_9BACT</name>
<evidence type="ECO:0000256" key="6">
    <source>
        <dbReference type="ARBA" id="ARBA00023277"/>
    </source>
</evidence>
<feature type="binding site" evidence="9">
    <location>
        <position position="232"/>
    </location>
    <ligand>
        <name>substrate</name>
    </ligand>
</feature>
<keyword evidence="4" id="KW-0378">Hydrolase</keyword>
<comment type="similarity">
    <text evidence="2 7">Belongs to the FBPase class 2 family.</text>
</comment>
<evidence type="ECO:0000256" key="9">
    <source>
        <dbReference type="PIRSR" id="PIRSR004532-2"/>
    </source>
</evidence>
<evidence type="ECO:0000256" key="2">
    <source>
        <dbReference type="ARBA" id="ARBA00008989"/>
    </source>
</evidence>
<organism evidence="10 11">
    <name type="scientific">Chthoniobacter flavus Ellin428</name>
    <dbReference type="NCBI Taxonomy" id="497964"/>
    <lineage>
        <taxon>Bacteria</taxon>
        <taxon>Pseudomonadati</taxon>
        <taxon>Verrucomicrobiota</taxon>
        <taxon>Spartobacteria</taxon>
        <taxon>Chthoniobacterales</taxon>
        <taxon>Chthoniobacteraceae</taxon>
        <taxon>Chthoniobacter</taxon>
    </lineage>
</organism>
<accession>B4D2D0</accession>
<feature type="binding site" evidence="8">
    <location>
        <position position="95"/>
    </location>
    <ligand>
        <name>Mn(2+)</name>
        <dbReference type="ChEBI" id="CHEBI:29035"/>
        <label>2</label>
    </ligand>
</feature>
<dbReference type="EMBL" id="ABVL01000008">
    <property type="protein sequence ID" value="EDY19370.1"/>
    <property type="molecule type" value="Genomic_DNA"/>
</dbReference>
<dbReference type="AlphaFoldDB" id="B4D2D0"/>
<dbReference type="GO" id="GO:0005829">
    <property type="term" value="C:cytosol"/>
    <property type="evidence" value="ECO:0007669"/>
    <property type="project" value="TreeGrafter"/>
</dbReference>
<gene>
    <name evidence="10" type="ORF">CfE428DRAFT_3055</name>
</gene>
<dbReference type="Gene3D" id="3.30.540.10">
    <property type="entry name" value="Fructose-1,6-Bisphosphatase, subunit A, domain 1"/>
    <property type="match status" value="1"/>
</dbReference>
<feature type="binding site" evidence="9">
    <location>
        <begin position="208"/>
        <end position="210"/>
    </location>
    <ligand>
        <name>substrate</name>
    </ligand>
</feature>
<dbReference type="STRING" id="497964.CfE428DRAFT_3055"/>
<feature type="binding site" evidence="8">
    <location>
        <position position="41"/>
    </location>
    <ligand>
        <name>Mn(2+)</name>
        <dbReference type="ChEBI" id="CHEBI:29035"/>
        <label>1</label>
    </ligand>
</feature>
<evidence type="ECO:0000256" key="8">
    <source>
        <dbReference type="PIRSR" id="PIRSR004532-1"/>
    </source>
</evidence>
<comment type="catalytic activity">
    <reaction evidence="1">
        <text>beta-D-fructose 1,6-bisphosphate + H2O = beta-D-fructose 6-phosphate + phosphate</text>
        <dbReference type="Rhea" id="RHEA:11064"/>
        <dbReference type="ChEBI" id="CHEBI:15377"/>
        <dbReference type="ChEBI" id="CHEBI:32966"/>
        <dbReference type="ChEBI" id="CHEBI:43474"/>
        <dbReference type="ChEBI" id="CHEBI:57634"/>
        <dbReference type="EC" id="3.1.3.11"/>
    </reaction>
</comment>
<dbReference type="SUPFAM" id="SSF56655">
    <property type="entry name" value="Carbohydrate phosphatase"/>
    <property type="match status" value="1"/>
</dbReference>
<dbReference type="InterPro" id="IPR004464">
    <property type="entry name" value="FBPase_class-2/SBPase"/>
</dbReference>
<dbReference type="InParanoid" id="B4D2D0"/>